<dbReference type="RefSeq" id="WP_165109786.1">
    <property type="nucleotide sequence ID" value="NZ_JAALAA010000003.1"/>
</dbReference>
<protein>
    <recommendedName>
        <fullName evidence="3">Condensation domain-containing protein</fullName>
    </recommendedName>
</protein>
<evidence type="ECO:0000313" key="1">
    <source>
        <dbReference type="EMBL" id="NGN92022.1"/>
    </source>
</evidence>
<comment type="caution">
    <text evidence="1">The sequence shown here is derived from an EMBL/GenBank/DDBJ whole genome shotgun (WGS) entry which is preliminary data.</text>
</comment>
<dbReference type="AlphaFoldDB" id="A0A6M1QXB4"/>
<gene>
    <name evidence="1" type="ORF">G5C66_04625</name>
</gene>
<accession>A0A6M1QXB4</accession>
<evidence type="ECO:0000313" key="2">
    <source>
        <dbReference type="Proteomes" id="UP000483261"/>
    </source>
</evidence>
<keyword evidence="2" id="KW-1185">Reference proteome</keyword>
<proteinExistence type="predicted"/>
<organism evidence="1 2">
    <name type="scientific">Nocardioides turkmenicus</name>
    <dbReference type="NCBI Taxonomy" id="2711220"/>
    <lineage>
        <taxon>Bacteria</taxon>
        <taxon>Bacillati</taxon>
        <taxon>Actinomycetota</taxon>
        <taxon>Actinomycetes</taxon>
        <taxon>Propionibacteriales</taxon>
        <taxon>Nocardioidaceae</taxon>
        <taxon>Nocardioides</taxon>
    </lineage>
</organism>
<evidence type="ECO:0008006" key="3">
    <source>
        <dbReference type="Google" id="ProtNLM"/>
    </source>
</evidence>
<reference evidence="1 2" key="1">
    <citation type="submission" date="2020-02" db="EMBL/GenBank/DDBJ databases">
        <title>Whole-genome analyses of novel actinobacteria.</title>
        <authorList>
            <person name="Sahin N."/>
        </authorList>
    </citation>
    <scope>NUCLEOTIDE SEQUENCE [LARGE SCALE GENOMIC DNA]</scope>
    <source>
        <strain evidence="1 2">KC13</strain>
    </source>
</reference>
<sequence length="409" mass="43984">MKGGEDWRSGDPIDRGWAGIRYTRACLGLDMPTVQAVRAALITIASPSSGIPRVYDDRGSWRSVPMTRVCAWAQAVVTWVDEPGADPDRIFALGREQRLPSRFHLLVGPDWFALCADHAFGDGQSADMFIAQILTQAATPVRIPVPWERLGPLRRDRAIVAGVARNLGSLPWMLRNRAGLAGGTYGPLEPAGPHRIVVSHSDARFMDRLRRARAERFPGASAAAIVGAGLRAGVADVLGEPRPGFECLFNSRASGRSGLVPWGNWSIGAYLYPEDDLDPLSIGAAMTEARARGVAAYGLAAARMARKAETGPLQGATAEGTPRLTLSYMSGRALESTPGFVPGRSSIITDSMPNGLDAITFQTVETGGRITVSTAYFPQAWDGDLISAGVRRFLDEGAEILRPLHEEVR</sequence>
<dbReference type="EMBL" id="JAALAA010000003">
    <property type="protein sequence ID" value="NGN92022.1"/>
    <property type="molecule type" value="Genomic_DNA"/>
</dbReference>
<name>A0A6M1QXB4_9ACTN</name>
<dbReference type="Proteomes" id="UP000483261">
    <property type="component" value="Unassembled WGS sequence"/>
</dbReference>